<evidence type="ECO:0000313" key="3">
    <source>
        <dbReference type="EMBL" id="KAJ5437904.1"/>
    </source>
</evidence>
<reference evidence="3" key="1">
    <citation type="submission" date="2022-12" db="EMBL/GenBank/DDBJ databases">
        <authorList>
            <person name="Petersen C."/>
        </authorList>
    </citation>
    <scope>NUCLEOTIDE SEQUENCE</scope>
    <source>
        <strain evidence="3">IBT 16125</strain>
    </source>
</reference>
<proteinExistence type="predicted"/>
<keyword evidence="2" id="KW-0812">Transmembrane</keyword>
<sequence length="113" mass="12617">MDLVFSKKYQPVPKAEPDDDAGSDTTVTNRRRRRHPTSLFPKRNLAAITISSLLLVLILLVFTMIAILTFEPLREVIIVKSSPLKSAAWHGQRQCLPTTPRRTLSCGNSTTEA</sequence>
<keyword evidence="2" id="KW-0472">Membrane</keyword>
<keyword evidence="4" id="KW-1185">Reference proteome</keyword>
<dbReference type="RefSeq" id="XP_056761133.1">
    <property type="nucleotide sequence ID" value="XM_056912284.1"/>
</dbReference>
<organism evidence="3 4">
    <name type="scientific">Penicillium daleae</name>
    <dbReference type="NCBI Taxonomy" id="63821"/>
    <lineage>
        <taxon>Eukaryota</taxon>
        <taxon>Fungi</taxon>
        <taxon>Dikarya</taxon>
        <taxon>Ascomycota</taxon>
        <taxon>Pezizomycotina</taxon>
        <taxon>Eurotiomycetes</taxon>
        <taxon>Eurotiomycetidae</taxon>
        <taxon>Eurotiales</taxon>
        <taxon>Aspergillaceae</taxon>
        <taxon>Penicillium</taxon>
    </lineage>
</organism>
<keyword evidence="2" id="KW-1133">Transmembrane helix</keyword>
<comment type="caution">
    <text evidence="3">The sequence shown here is derived from an EMBL/GenBank/DDBJ whole genome shotgun (WGS) entry which is preliminary data.</text>
</comment>
<feature type="transmembrane region" description="Helical" evidence="2">
    <location>
        <begin position="45"/>
        <end position="70"/>
    </location>
</feature>
<evidence type="ECO:0000256" key="2">
    <source>
        <dbReference type="SAM" id="Phobius"/>
    </source>
</evidence>
<dbReference type="EMBL" id="JAPVEA010000008">
    <property type="protein sequence ID" value="KAJ5437904.1"/>
    <property type="molecule type" value="Genomic_DNA"/>
</dbReference>
<gene>
    <name evidence="3" type="ORF">N7458_008902</name>
</gene>
<accession>A0AAD6BYR1</accession>
<evidence type="ECO:0000256" key="1">
    <source>
        <dbReference type="SAM" id="MobiDB-lite"/>
    </source>
</evidence>
<reference evidence="3" key="2">
    <citation type="journal article" date="2023" name="IMA Fungus">
        <title>Comparative genomic study of the Penicillium genus elucidates a diverse pangenome and 15 lateral gene transfer events.</title>
        <authorList>
            <person name="Petersen C."/>
            <person name="Sorensen T."/>
            <person name="Nielsen M.R."/>
            <person name="Sondergaard T.E."/>
            <person name="Sorensen J.L."/>
            <person name="Fitzpatrick D.A."/>
            <person name="Frisvad J.C."/>
            <person name="Nielsen K.L."/>
        </authorList>
    </citation>
    <scope>NUCLEOTIDE SEQUENCE</scope>
    <source>
        <strain evidence="3">IBT 16125</strain>
    </source>
</reference>
<protein>
    <submittedName>
        <fullName evidence="3">Uncharacterized protein</fullName>
    </submittedName>
</protein>
<evidence type="ECO:0000313" key="4">
    <source>
        <dbReference type="Proteomes" id="UP001213681"/>
    </source>
</evidence>
<dbReference type="Proteomes" id="UP001213681">
    <property type="component" value="Unassembled WGS sequence"/>
</dbReference>
<name>A0AAD6BYR1_9EURO</name>
<dbReference type="AlphaFoldDB" id="A0AAD6BYR1"/>
<feature type="region of interest" description="Disordered" evidence="1">
    <location>
        <begin position="1"/>
        <end position="36"/>
    </location>
</feature>
<dbReference type="GeneID" id="81602527"/>